<accession>A0ACB8HDF6</accession>
<proteinExistence type="predicted"/>
<protein>
    <submittedName>
        <fullName evidence="1">Uncharacterized protein</fullName>
    </submittedName>
</protein>
<organism evidence="1 2">
    <name type="scientific">Psilocybe cubensis</name>
    <name type="common">Psychedelic mushroom</name>
    <name type="synonym">Stropharia cubensis</name>
    <dbReference type="NCBI Taxonomy" id="181762"/>
    <lineage>
        <taxon>Eukaryota</taxon>
        <taxon>Fungi</taxon>
        <taxon>Dikarya</taxon>
        <taxon>Basidiomycota</taxon>
        <taxon>Agaricomycotina</taxon>
        <taxon>Agaricomycetes</taxon>
        <taxon>Agaricomycetidae</taxon>
        <taxon>Agaricales</taxon>
        <taxon>Agaricineae</taxon>
        <taxon>Strophariaceae</taxon>
        <taxon>Psilocybe</taxon>
    </lineage>
</organism>
<reference evidence="1" key="1">
    <citation type="submission" date="2021-10" db="EMBL/GenBank/DDBJ databases">
        <title>Psilocybe cubensis genome.</title>
        <authorList>
            <person name="Mckernan K.J."/>
            <person name="Crawford S."/>
            <person name="Trippe A."/>
            <person name="Kane L.T."/>
            <person name="Mclaughlin S."/>
        </authorList>
    </citation>
    <scope>NUCLEOTIDE SEQUENCE</scope>
    <source>
        <strain evidence="1">MGC-MH-2018</strain>
    </source>
</reference>
<comment type="caution">
    <text evidence="1">The sequence shown here is derived from an EMBL/GenBank/DDBJ whole genome shotgun (WGS) entry which is preliminary data.</text>
</comment>
<gene>
    <name evidence="1" type="ORF">JR316_0000008</name>
</gene>
<sequence>MSAPVSLVPGNYVIFAEDPSGTTSSVVGRSNFAVTSPLSSGASFTLTSLTAASSAGPTQLVLVTGEGMILSQANGSGQLGQSPTFYASFSNNSQNIVTTNAPASPSPSTKFVIHVNQTGPSNHSDALCYLTTIMTADLSDQYWTVDALRANNNVEAGTKRSATNWVFVPV</sequence>
<evidence type="ECO:0000313" key="2">
    <source>
        <dbReference type="Proteomes" id="UP000664032"/>
    </source>
</evidence>
<keyword evidence="2" id="KW-1185">Reference proteome</keyword>
<evidence type="ECO:0000313" key="1">
    <source>
        <dbReference type="EMBL" id="KAH9485948.1"/>
    </source>
</evidence>
<name>A0ACB8HDF6_PSICU</name>
<dbReference type="Proteomes" id="UP000664032">
    <property type="component" value="Unassembled WGS sequence"/>
</dbReference>
<dbReference type="EMBL" id="JAFIQS020000001">
    <property type="protein sequence ID" value="KAH9485948.1"/>
    <property type="molecule type" value="Genomic_DNA"/>
</dbReference>